<feature type="transmembrane region" description="Helical" evidence="1">
    <location>
        <begin position="74"/>
        <end position="91"/>
    </location>
</feature>
<evidence type="ECO:0000313" key="2">
    <source>
        <dbReference type="EMBL" id="KLU65843.1"/>
    </source>
</evidence>
<evidence type="ECO:0008006" key="4">
    <source>
        <dbReference type="Google" id="ProtNLM"/>
    </source>
</evidence>
<feature type="transmembrane region" description="Helical" evidence="1">
    <location>
        <begin position="6"/>
        <end position="25"/>
    </location>
</feature>
<name>A0A0J1FS69_9FIRM</name>
<comment type="caution">
    <text evidence="2">The sequence shown here is derived from an EMBL/GenBank/DDBJ whole genome shotgun (WGS) entry which is preliminary data.</text>
</comment>
<organism evidence="2 3">
    <name type="scientific">Desulfosporosinus acididurans</name>
    <dbReference type="NCBI Taxonomy" id="476652"/>
    <lineage>
        <taxon>Bacteria</taxon>
        <taxon>Bacillati</taxon>
        <taxon>Bacillota</taxon>
        <taxon>Clostridia</taxon>
        <taxon>Eubacteriales</taxon>
        <taxon>Desulfitobacteriaceae</taxon>
        <taxon>Desulfosporosinus</taxon>
    </lineage>
</organism>
<accession>A0A0J1FS69</accession>
<dbReference type="Proteomes" id="UP000036356">
    <property type="component" value="Unassembled WGS sequence"/>
</dbReference>
<protein>
    <recommendedName>
        <fullName evidence="4">Rod shape-determining protein MreD</fullName>
    </recommendedName>
</protein>
<feature type="transmembrane region" description="Helical" evidence="1">
    <location>
        <begin position="127"/>
        <end position="148"/>
    </location>
</feature>
<reference evidence="2 3" key="1">
    <citation type="submission" date="2015-06" db="EMBL/GenBank/DDBJ databases">
        <title>Draft genome of the moderately acidophilic sulfate reducer Candidatus Desulfosporosinus acididurans strain M1.</title>
        <authorList>
            <person name="Poehlein A."/>
            <person name="Petzsch P."/>
            <person name="Johnson B.D."/>
            <person name="Schloemann M."/>
            <person name="Daniel R."/>
            <person name="Muehling M."/>
        </authorList>
    </citation>
    <scope>NUCLEOTIDE SEQUENCE [LARGE SCALE GENOMIC DNA]</scope>
    <source>
        <strain evidence="2 3">M1</strain>
    </source>
</reference>
<sequence>MFYLSTLFYPSYILIAFIIVILTIPQKDLKNYFIYGVLFGGFGDVVVVGLFQNVLHIICFKNAGIFNVLGENLLSPPSWILTVMIFLRFLPLQKLFQYAYVLGFAVFSVGYGYLVHNVGLFDFKPWYYPYFAYLTFLFWWTTITWVFVKTSSLIRNPI</sequence>
<dbReference type="EMBL" id="LDZY01000007">
    <property type="protein sequence ID" value="KLU65843.1"/>
    <property type="molecule type" value="Genomic_DNA"/>
</dbReference>
<dbReference type="AlphaFoldDB" id="A0A0J1FS69"/>
<proteinExistence type="predicted"/>
<feature type="transmembrane region" description="Helical" evidence="1">
    <location>
        <begin position="98"/>
        <end position="115"/>
    </location>
</feature>
<keyword evidence="1" id="KW-0472">Membrane</keyword>
<feature type="transmembrane region" description="Helical" evidence="1">
    <location>
        <begin position="32"/>
        <end position="54"/>
    </location>
</feature>
<evidence type="ECO:0000256" key="1">
    <source>
        <dbReference type="SAM" id="Phobius"/>
    </source>
</evidence>
<gene>
    <name evidence="2" type="ORF">DEAC_c24730</name>
</gene>
<evidence type="ECO:0000313" key="3">
    <source>
        <dbReference type="Proteomes" id="UP000036356"/>
    </source>
</evidence>
<dbReference type="RefSeq" id="WP_047810289.1">
    <property type="nucleotide sequence ID" value="NZ_LDZY01000007.1"/>
</dbReference>
<keyword evidence="1" id="KW-0812">Transmembrane</keyword>
<keyword evidence="1" id="KW-1133">Transmembrane helix</keyword>
<dbReference type="PATRIC" id="fig|476652.3.peg.2584"/>
<keyword evidence="3" id="KW-1185">Reference proteome</keyword>